<evidence type="ECO:0000313" key="2">
    <source>
        <dbReference type="EMBL" id="RWX54427.1"/>
    </source>
</evidence>
<dbReference type="AlphaFoldDB" id="A0A3S3SXK5"/>
<dbReference type="PIRSF" id="PIRSF016481">
    <property type="entry name" value="Pilus_assembly_PilP"/>
    <property type="match status" value="1"/>
</dbReference>
<evidence type="ECO:0000256" key="1">
    <source>
        <dbReference type="SAM" id="SignalP"/>
    </source>
</evidence>
<dbReference type="Pfam" id="PF04351">
    <property type="entry name" value="PilP"/>
    <property type="match status" value="1"/>
</dbReference>
<accession>A0A3S3SXK5</accession>
<dbReference type="EMBL" id="RJLM01000007">
    <property type="protein sequence ID" value="RWX54427.1"/>
    <property type="molecule type" value="Genomic_DNA"/>
</dbReference>
<comment type="caution">
    <text evidence="2">The sequence shown here is derived from an EMBL/GenBank/DDBJ whole genome shotgun (WGS) entry which is preliminary data.</text>
</comment>
<evidence type="ECO:0000313" key="3">
    <source>
        <dbReference type="Proteomes" id="UP000287563"/>
    </source>
</evidence>
<name>A0A3S3SXK5_9GAMM</name>
<feature type="chain" id="PRO_5018665262" evidence="1">
    <location>
        <begin position="20"/>
        <end position="176"/>
    </location>
</feature>
<proteinExistence type="predicted"/>
<organism evidence="2 3">
    <name type="scientific">Photobacterium chitinilyticum</name>
    <dbReference type="NCBI Taxonomy" id="2485123"/>
    <lineage>
        <taxon>Bacteria</taxon>
        <taxon>Pseudomonadati</taxon>
        <taxon>Pseudomonadota</taxon>
        <taxon>Gammaproteobacteria</taxon>
        <taxon>Vibrionales</taxon>
        <taxon>Vibrionaceae</taxon>
        <taxon>Photobacterium</taxon>
    </lineage>
</organism>
<sequence>MKRICFVVFFTLLVTGCQANEDSIQQFIELAHNQAQAEVEPLQQQYVFVADEFAMTSTRVPFVRPRTELMATGQETDKACWQPDMQRVRTALESIPLGQIRMKGVIGDKNMLWAIISTPEGKLEKIRDGYYLGPNHGKVRHVSPRSVEVEEVLPDGMGCWVKRQITLPLASVGSAV</sequence>
<feature type="signal peptide" evidence="1">
    <location>
        <begin position="1"/>
        <end position="19"/>
    </location>
</feature>
<dbReference type="InterPro" id="IPR007446">
    <property type="entry name" value="PilP"/>
</dbReference>
<keyword evidence="1" id="KW-0732">Signal</keyword>
<reference evidence="2 3" key="1">
    <citation type="submission" date="2018-11" db="EMBL/GenBank/DDBJ databases">
        <title>Photobacterium sp. BEI247 sp. nov., a marine bacterium isolated from Yongle Blue Hole in the South China Sea.</title>
        <authorList>
            <person name="Wang X."/>
        </authorList>
    </citation>
    <scope>NUCLEOTIDE SEQUENCE [LARGE SCALE GENOMIC DNA]</scope>
    <source>
        <strain evidence="3">BEI247</strain>
    </source>
</reference>
<dbReference type="RefSeq" id="WP_128785152.1">
    <property type="nucleotide sequence ID" value="NZ_JAKJSG010000013.1"/>
</dbReference>
<dbReference type="PROSITE" id="PS51257">
    <property type="entry name" value="PROKAR_LIPOPROTEIN"/>
    <property type="match status" value="1"/>
</dbReference>
<dbReference type="Gene3D" id="2.30.30.830">
    <property type="match status" value="1"/>
</dbReference>
<gene>
    <name evidence="2" type="ORF">EDI28_17535</name>
</gene>
<dbReference type="OrthoDB" id="5296580at2"/>
<protein>
    <submittedName>
        <fullName evidence="2">Pilus assembly protein PilQ</fullName>
    </submittedName>
</protein>
<keyword evidence="3" id="KW-1185">Reference proteome</keyword>
<dbReference type="Proteomes" id="UP000287563">
    <property type="component" value="Unassembled WGS sequence"/>
</dbReference>